<proteinExistence type="predicted"/>
<name>A0ABZ3H495_GEOAI</name>
<evidence type="ECO:0000313" key="3">
    <source>
        <dbReference type="EMBL" id="XAT64388.1"/>
    </source>
</evidence>
<accession>A0ABZ3H495</accession>
<evidence type="ECO:0000259" key="1">
    <source>
        <dbReference type="Pfam" id="PF08543"/>
    </source>
</evidence>
<dbReference type="SUPFAM" id="SSF53613">
    <property type="entry name" value="Ribokinase-like"/>
    <property type="match status" value="1"/>
</dbReference>
<dbReference type="InterPro" id="IPR019293">
    <property type="entry name" value="ThiN"/>
</dbReference>
<dbReference type="Proteomes" id="UP001492541">
    <property type="component" value="Chromosome"/>
</dbReference>
<dbReference type="GeneID" id="90448656"/>
<keyword evidence="3" id="KW-0418">Kinase</keyword>
<protein>
    <submittedName>
        <fullName evidence="3">Bifunctional hydroxymethylpyrimidine kinase/phosphomethylpyrimidine kinase</fullName>
        <ecNumber evidence="3">2.7.1.49</ecNumber>
        <ecNumber evidence="3">2.7.4.7</ecNumber>
    </submittedName>
</protein>
<dbReference type="Pfam" id="PF08543">
    <property type="entry name" value="Phos_pyr_kin"/>
    <property type="match status" value="1"/>
</dbReference>
<dbReference type="CDD" id="cd01169">
    <property type="entry name" value="HMPP_kinase"/>
    <property type="match status" value="1"/>
</dbReference>
<sequence length="450" mass="49086">MRYVRVAISIAGSDSIGGAGIQADLKTFSAFGVYGTTAITAITAQNTFGVSNSLVLPGKLVYDQIRAVAEDSGIDAGKTGMLGNGEVIRSVAEAVREYGFPLVVDPVMAAKSGASLLEKGAIDMLKRKLIPESLCVTPNLDEVSILAEREVRNVDEMVDAAEFISGEFGCEAVLVKGGHLNSPVAKDVLYYRGKIYEFEGYRVEGCYHGTGCSLSAGIAAGMALGLDLVNAVEKAKKMIDLGIRYPVKAGRECDSVNPMAIMERKSLAFEMLGEMRQAVERLSRVENAAKVIPEVGMNIAYAMPFRYLKSVNDVLSLDGRIVRGKNRLIVPDNFEFGASRHLSRALIAYMQHFPEYRAVVNVKYDEELIERLRNAGLKLASYDRRDEPVEIKMREGATIPWGIQTAIENSGGRPDVIYHLGDTGKEPMILIFAKSPVELVELLEAVLEEY</sequence>
<dbReference type="PANTHER" id="PTHR20858">
    <property type="entry name" value="PHOSPHOMETHYLPYRIMIDINE KINASE"/>
    <property type="match status" value="1"/>
</dbReference>
<feature type="domain" description="Thiamine-phosphate synthase ThiN" evidence="2">
    <location>
        <begin position="274"/>
        <end position="443"/>
    </location>
</feature>
<organism evidence="3 4">
    <name type="scientific">Geoglobus acetivorans</name>
    <dbReference type="NCBI Taxonomy" id="565033"/>
    <lineage>
        <taxon>Archaea</taxon>
        <taxon>Methanobacteriati</taxon>
        <taxon>Methanobacteriota</taxon>
        <taxon>Archaeoglobi</taxon>
        <taxon>Archaeoglobales</taxon>
        <taxon>Archaeoglobaceae</taxon>
        <taxon>Geoglobus</taxon>
    </lineage>
</organism>
<evidence type="ECO:0000313" key="4">
    <source>
        <dbReference type="Proteomes" id="UP001492541"/>
    </source>
</evidence>
<dbReference type="InterPro" id="IPR036409">
    <property type="entry name" value="Aldolase_II/adducin_N_sf"/>
</dbReference>
<dbReference type="GO" id="GO:0008902">
    <property type="term" value="F:hydroxymethylpyrimidine kinase activity"/>
    <property type="evidence" value="ECO:0007669"/>
    <property type="project" value="UniProtKB-EC"/>
</dbReference>
<dbReference type="EMBL" id="CP087714">
    <property type="protein sequence ID" value="XAT64388.1"/>
    <property type="molecule type" value="Genomic_DNA"/>
</dbReference>
<dbReference type="Gene3D" id="3.40.1190.20">
    <property type="match status" value="1"/>
</dbReference>
<dbReference type="NCBIfam" id="NF006346">
    <property type="entry name" value="PRK08573.1"/>
    <property type="match status" value="1"/>
</dbReference>
<keyword evidence="3" id="KW-0808">Transferase</keyword>
<dbReference type="RefSeq" id="WP_346297682.1">
    <property type="nucleotide sequence ID" value="NZ_CP087714.1"/>
</dbReference>
<dbReference type="PANTHER" id="PTHR20858:SF17">
    <property type="entry name" value="HYDROXYMETHYLPYRIMIDINE_PHOSPHOMETHYLPYRIMIDINE KINASE THI20-RELATED"/>
    <property type="match status" value="1"/>
</dbReference>
<reference evidence="3 4" key="1">
    <citation type="submission" date="2021-11" db="EMBL/GenBank/DDBJ databases">
        <title>Whole genome of Geoglobus acetivorans.</title>
        <authorList>
            <person name="Liu D."/>
        </authorList>
    </citation>
    <scope>NUCLEOTIDE SEQUENCE [LARGE SCALE GENOMIC DNA]</scope>
    <source>
        <strain evidence="3 4">SBH6</strain>
    </source>
</reference>
<dbReference type="InterPro" id="IPR013749">
    <property type="entry name" value="PM/HMP-P_kinase-1"/>
</dbReference>
<dbReference type="EC" id="2.7.1.49" evidence="3"/>
<dbReference type="GO" id="GO:0008972">
    <property type="term" value="F:phosphomethylpyrimidine kinase activity"/>
    <property type="evidence" value="ECO:0007669"/>
    <property type="project" value="UniProtKB-EC"/>
</dbReference>
<keyword evidence="4" id="KW-1185">Reference proteome</keyword>
<dbReference type="EC" id="2.7.4.7" evidence="3"/>
<dbReference type="InterPro" id="IPR029056">
    <property type="entry name" value="Ribokinase-like"/>
</dbReference>
<dbReference type="Gene3D" id="3.40.225.10">
    <property type="entry name" value="Class II aldolase/adducin N-terminal domain"/>
    <property type="match status" value="1"/>
</dbReference>
<evidence type="ECO:0000259" key="2">
    <source>
        <dbReference type="Pfam" id="PF10120"/>
    </source>
</evidence>
<dbReference type="SUPFAM" id="SSF53639">
    <property type="entry name" value="AraD/HMP-PK domain-like"/>
    <property type="match status" value="1"/>
</dbReference>
<feature type="domain" description="Pyridoxamine kinase/Phosphomethylpyrimidine kinase" evidence="1">
    <location>
        <begin position="14"/>
        <end position="256"/>
    </location>
</feature>
<gene>
    <name evidence="3" type="ORF">LPQ35_03185</name>
</gene>
<dbReference type="InterPro" id="IPR004399">
    <property type="entry name" value="HMP/HMP-P_kinase_dom"/>
</dbReference>
<dbReference type="NCBIfam" id="TIGR00097">
    <property type="entry name" value="HMP-P_kinase"/>
    <property type="match status" value="1"/>
</dbReference>
<dbReference type="Pfam" id="PF10120">
    <property type="entry name" value="ThiN"/>
    <property type="match status" value="1"/>
</dbReference>